<dbReference type="NCBIfam" id="NF001756">
    <property type="entry name" value="PRK00484.1"/>
    <property type="match status" value="1"/>
</dbReference>
<reference evidence="10 11" key="1">
    <citation type="journal article" date="2020" name="Biotechnol. Biofuels">
        <title>New insights from the biogas microbiome by comprehensive genome-resolved metagenomics of nearly 1600 species originating from multiple anaerobic digesters.</title>
        <authorList>
            <person name="Campanaro S."/>
            <person name="Treu L."/>
            <person name="Rodriguez-R L.M."/>
            <person name="Kovalovszki A."/>
            <person name="Ziels R.M."/>
            <person name="Maus I."/>
            <person name="Zhu X."/>
            <person name="Kougias P.G."/>
            <person name="Basile A."/>
            <person name="Luo G."/>
            <person name="Schluter A."/>
            <person name="Konstantinidis K.T."/>
            <person name="Angelidaki I."/>
        </authorList>
    </citation>
    <scope>NUCLEOTIDE SEQUENCE [LARGE SCALE GENOMIC DNA]</scope>
    <source>
        <strain evidence="10">AS22ysBPME_79</strain>
    </source>
</reference>
<evidence type="ECO:0000256" key="8">
    <source>
        <dbReference type="RuleBase" id="RU000336"/>
    </source>
</evidence>
<dbReference type="InterPro" id="IPR045864">
    <property type="entry name" value="aa-tRNA-synth_II/BPL/LPL"/>
</dbReference>
<keyword evidence="7 8" id="KW-0460">Magnesium</keyword>
<dbReference type="Gene3D" id="2.40.50.140">
    <property type="entry name" value="Nucleic acid-binding proteins"/>
    <property type="match status" value="1"/>
</dbReference>
<proteinExistence type="inferred from homology"/>
<keyword evidence="4 7" id="KW-0067">ATP-binding</keyword>
<dbReference type="HAMAP" id="MF_00252">
    <property type="entry name" value="Lys_tRNA_synth_class2"/>
    <property type="match status" value="1"/>
</dbReference>
<dbReference type="InterPro" id="IPR004364">
    <property type="entry name" value="Aa-tRNA-synt_II"/>
</dbReference>
<evidence type="ECO:0000259" key="9">
    <source>
        <dbReference type="PROSITE" id="PS50862"/>
    </source>
</evidence>
<evidence type="ECO:0000313" key="11">
    <source>
        <dbReference type="Proteomes" id="UP000526302"/>
    </source>
</evidence>
<dbReference type="AlphaFoldDB" id="A0A7K4BZT0"/>
<keyword evidence="3 7" id="KW-0547">Nucleotide-binding</keyword>
<dbReference type="SUPFAM" id="SSF50249">
    <property type="entry name" value="Nucleic acid-binding proteins"/>
    <property type="match status" value="1"/>
</dbReference>
<dbReference type="SUPFAM" id="SSF55681">
    <property type="entry name" value="Class II aaRS and biotin synthetases"/>
    <property type="match status" value="1"/>
</dbReference>
<protein>
    <recommendedName>
        <fullName evidence="7">Lysine--tRNA ligase</fullName>
        <ecNumber evidence="7">6.1.1.6</ecNumber>
    </recommendedName>
    <alternativeName>
        <fullName evidence="7">Lysyl-tRNA synthetase</fullName>
        <shortName evidence="7">LysRS</shortName>
    </alternativeName>
</protein>
<sequence length="492" mass="56914">MDNDLVKAKKDNLRKLRDLKINPYPYKFDDSDKALAIKEKYKDLKNEEFGDPVSVAGRVIAKRSFGAIAFLKVRDSTGDIQFFLRKEETPESVFELINLIDLGDIVGSKGKAYRTQRGELSVMVESLEILCKSILPLPEKFHGLQDIELRLRKRYLDLIMNPEVREVFVKRSKIISAWREFLDSKGFLEVEIPTLQPTYGGASARPYVTQSNAWKSTFYLSISPELYLKRLLVGGYDKVYTVCKNFRNEDVDKTHNPEFTMSEFYWSYADLNDMINLTEQMVEFIALKVNGSTKINYQGTEIDVKAPWKRIKMIDALNDKLKTDVRDMTVEELYDIALREGLEINADERKWGLLVAELFEHFCEAELIQPTWVVEYPKETTPLCKPSREDSERLIERTECYINGHELCNGYSELNDPILQRKFFEEQKDQGRAKGENHPMDEDFLEAIGYGMPPAGGMGLGIDRLVIYLTNSATIKDVIFFPQMRPEEREEM</sequence>
<dbReference type="EMBL" id="JAAZKV010000023">
    <property type="protein sequence ID" value="NMA44754.1"/>
    <property type="molecule type" value="Genomic_DNA"/>
</dbReference>
<dbReference type="Pfam" id="PF00152">
    <property type="entry name" value="tRNA-synt_2"/>
    <property type="match status" value="1"/>
</dbReference>
<organism evidence="10 11">
    <name type="scientific">Candidatus Iainarchaeum sp</name>
    <dbReference type="NCBI Taxonomy" id="3101447"/>
    <lineage>
        <taxon>Archaea</taxon>
        <taxon>Candidatus Iainarchaeota</taxon>
        <taxon>Candidatus Iainarchaeia</taxon>
        <taxon>Candidatus Iainarchaeales</taxon>
        <taxon>Candidatus Iainarchaeaceae</taxon>
        <taxon>Candidatus Iainarchaeum</taxon>
    </lineage>
</organism>
<keyword evidence="1 7" id="KW-0436">Ligase</keyword>
<dbReference type="CDD" id="cd00775">
    <property type="entry name" value="LysRS_core"/>
    <property type="match status" value="1"/>
</dbReference>
<name>A0A7K4BZT0_9ARCH</name>
<dbReference type="PRINTS" id="PR00982">
    <property type="entry name" value="TRNASYNTHLYS"/>
</dbReference>
<dbReference type="GO" id="GO:0006430">
    <property type="term" value="P:lysyl-tRNA aminoacylation"/>
    <property type="evidence" value="ECO:0007669"/>
    <property type="project" value="UniProtKB-UniRule"/>
</dbReference>
<dbReference type="PANTHER" id="PTHR42918:SF15">
    <property type="entry name" value="LYSINE--TRNA LIGASE, CHLOROPLASTIC_MITOCHONDRIAL"/>
    <property type="match status" value="1"/>
</dbReference>
<keyword evidence="5 7" id="KW-0030">Aminoacyl-tRNA synthetase</keyword>
<dbReference type="InterPro" id="IPR006195">
    <property type="entry name" value="aa-tRNA-synth_II"/>
</dbReference>
<dbReference type="PROSITE" id="PS50862">
    <property type="entry name" value="AA_TRNA_LIGASE_II"/>
    <property type="match status" value="1"/>
</dbReference>
<evidence type="ECO:0000256" key="7">
    <source>
        <dbReference type="HAMAP-Rule" id="MF_00252"/>
    </source>
</evidence>
<dbReference type="PANTHER" id="PTHR42918">
    <property type="entry name" value="LYSYL-TRNA SYNTHETASE"/>
    <property type="match status" value="1"/>
</dbReference>
<comment type="subunit">
    <text evidence="7">Homodimer.</text>
</comment>
<feature type="binding site" evidence="7">
    <location>
        <position position="399"/>
    </location>
    <ligand>
        <name>Mg(2+)</name>
        <dbReference type="ChEBI" id="CHEBI:18420"/>
        <label>1</label>
    </ligand>
</feature>
<comment type="subcellular location">
    <subcellularLocation>
        <location evidence="7">Cytoplasm</location>
    </subcellularLocation>
</comment>
<dbReference type="InterPro" id="IPR004365">
    <property type="entry name" value="NA-bd_OB_tRNA"/>
</dbReference>
<keyword evidence="7" id="KW-0648">Protein biosynthesis</keyword>
<comment type="catalytic activity">
    <reaction evidence="6 7 8">
        <text>tRNA(Lys) + L-lysine + ATP = L-lysyl-tRNA(Lys) + AMP + diphosphate</text>
        <dbReference type="Rhea" id="RHEA:20792"/>
        <dbReference type="Rhea" id="RHEA-COMP:9696"/>
        <dbReference type="Rhea" id="RHEA-COMP:9697"/>
        <dbReference type="ChEBI" id="CHEBI:30616"/>
        <dbReference type="ChEBI" id="CHEBI:32551"/>
        <dbReference type="ChEBI" id="CHEBI:33019"/>
        <dbReference type="ChEBI" id="CHEBI:78442"/>
        <dbReference type="ChEBI" id="CHEBI:78529"/>
        <dbReference type="ChEBI" id="CHEBI:456215"/>
        <dbReference type="EC" id="6.1.1.6"/>
    </reaction>
</comment>
<dbReference type="GO" id="GO:0005829">
    <property type="term" value="C:cytosol"/>
    <property type="evidence" value="ECO:0007669"/>
    <property type="project" value="TreeGrafter"/>
</dbReference>
<dbReference type="InterPro" id="IPR044136">
    <property type="entry name" value="Lys-tRNA-ligase_II_N"/>
</dbReference>
<evidence type="ECO:0000256" key="1">
    <source>
        <dbReference type="ARBA" id="ARBA00022598"/>
    </source>
</evidence>
<evidence type="ECO:0000256" key="6">
    <source>
        <dbReference type="ARBA" id="ARBA00048573"/>
    </source>
</evidence>
<dbReference type="GO" id="GO:0000287">
    <property type="term" value="F:magnesium ion binding"/>
    <property type="evidence" value="ECO:0007669"/>
    <property type="project" value="UniProtKB-UniRule"/>
</dbReference>
<comment type="cofactor">
    <cofactor evidence="7 8">
        <name>Mg(2+)</name>
        <dbReference type="ChEBI" id="CHEBI:18420"/>
    </cofactor>
    <text evidence="7 8">Binds 3 Mg(2+) ions per subunit.</text>
</comment>
<dbReference type="EC" id="6.1.1.6" evidence="7"/>
<dbReference type="GO" id="GO:0000049">
    <property type="term" value="F:tRNA binding"/>
    <property type="evidence" value="ECO:0007669"/>
    <property type="project" value="TreeGrafter"/>
</dbReference>
<dbReference type="InterPro" id="IPR018149">
    <property type="entry name" value="Lys-tRNA-synth_II_C"/>
</dbReference>
<accession>A0A7K4BZT0</accession>
<keyword evidence="7" id="KW-0963">Cytoplasm</keyword>
<dbReference type="GO" id="GO:0004824">
    <property type="term" value="F:lysine-tRNA ligase activity"/>
    <property type="evidence" value="ECO:0007669"/>
    <property type="project" value="UniProtKB-UniRule"/>
</dbReference>
<comment type="caution">
    <text evidence="10">The sequence shown here is derived from an EMBL/GenBank/DDBJ whole genome shotgun (WGS) entry which is preliminary data.</text>
</comment>
<evidence type="ECO:0000313" key="10">
    <source>
        <dbReference type="EMBL" id="NMA44754.1"/>
    </source>
</evidence>
<dbReference type="Pfam" id="PF01336">
    <property type="entry name" value="tRNA_anti-codon"/>
    <property type="match status" value="1"/>
</dbReference>
<dbReference type="NCBIfam" id="TIGR00499">
    <property type="entry name" value="lysS_bact"/>
    <property type="match status" value="1"/>
</dbReference>
<dbReference type="InterPro" id="IPR002313">
    <property type="entry name" value="Lys-tRNA-ligase_II"/>
</dbReference>
<keyword evidence="2 7" id="KW-0479">Metal-binding</keyword>
<feature type="binding site" evidence="7">
    <location>
        <position position="406"/>
    </location>
    <ligand>
        <name>Mg(2+)</name>
        <dbReference type="ChEBI" id="CHEBI:18420"/>
        <label>1</label>
    </ligand>
</feature>
<dbReference type="Proteomes" id="UP000526302">
    <property type="component" value="Unassembled WGS sequence"/>
</dbReference>
<comment type="similarity">
    <text evidence="7">Belongs to the class-II aminoacyl-tRNA synthetase family.</text>
</comment>
<dbReference type="InterPro" id="IPR012340">
    <property type="entry name" value="NA-bd_OB-fold"/>
</dbReference>
<evidence type="ECO:0000256" key="2">
    <source>
        <dbReference type="ARBA" id="ARBA00022723"/>
    </source>
</evidence>
<dbReference type="GO" id="GO:0005524">
    <property type="term" value="F:ATP binding"/>
    <property type="evidence" value="ECO:0007669"/>
    <property type="project" value="UniProtKB-UniRule"/>
</dbReference>
<dbReference type="Gene3D" id="3.30.930.10">
    <property type="entry name" value="Bira Bifunctional Protein, Domain 2"/>
    <property type="match status" value="1"/>
</dbReference>
<gene>
    <name evidence="7 10" type="primary">lysS</name>
    <name evidence="10" type="ORF">GX950_03025</name>
</gene>
<feature type="domain" description="Aminoacyl-transfer RNA synthetases class-II family profile" evidence="9">
    <location>
        <begin position="171"/>
        <end position="486"/>
    </location>
</feature>
<feature type="binding site" evidence="7">
    <location>
        <position position="406"/>
    </location>
    <ligand>
        <name>Mg(2+)</name>
        <dbReference type="ChEBI" id="CHEBI:18420"/>
        <label>2</label>
    </ligand>
</feature>
<evidence type="ECO:0000256" key="5">
    <source>
        <dbReference type="ARBA" id="ARBA00023146"/>
    </source>
</evidence>
<evidence type="ECO:0000256" key="3">
    <source>
        <dbReference type="ARBA" id="ARBA00022741"/>
    </source>
</evidence>
<dbReference type="CDD" id="cd04322">
    <property type="entry name" value="LysRS_N"/>
    <property type="match status" value="1"/>
</dbReference>
<evidence type="ECO:0000256" key="4">
    <source>
        <dbReference type="ARBA" id="ARBA00022840"/>
    </source>
</evidence>